<dbReference type="EMBL" id="JBJKBG010000002">
    <property type="protein sequence ID" value="KAL3748621.1"/>
    <property type="molecule type" value="Genomic_DNA"/>
</dbReference>
<feature type="compositionally biased region" description="Polar residues" evidence="3">
    <location>
        <begin position="61"/>
        <end position="74"/>
    </location>
</feature>
<keyword evidence="2" id="KW-0479">Metal-binding</keyword>
<feature type="region of interest" description="Disordered" evidence="3">
    <location>
        <begin position="765"/>
        <end position="791"/>
    </location>
</feature>
<feature type="compositionally biased region" description="Basic and acidic residues" evidence="3">
    <location>
        <begin position="1314"/>
        <end position="1324"/>
    </location>
</feature>
<dbReference type="SUPFAM" id="SSF109905">
    <property type="entry name" value="Surp module (SWAP domain)"/>
    <property type="match status" value="1"/>
</dbReference>
<evidence type="ECO:0000313" key="6">
    <source>
        <dbReference type="EMBL" id="KAL3748620.1"/>
    </source>
</evidence>
<reference evidence="6 7" key="1">
    <citation type="submission" date="2024-11" db="EMBL/GenBank/DDBJ databases">
        <title>Chromosome-level genome assembly of Eucalyptus globulus Labill. provides insights into its genome evolution.</title>
        <authorList>
            <person name="Li X."/>
        </authorList>
    </citation>
    <scope>NUCLEOTIDE SEQUENCE [LARGE SCALE GENOMIC DNA]</scope>
    <source>
        <strain evidence="6">CL2024</strain>
        <tissue evidence="6">Fresh tender leaves</tissue>
    </source>
</reference>
<keyword evidence="7" id="KW-1185">Reference proteome</keyword>
<dbReference type="SMART" id="SM00648">
    <property type="entry name" value="SWAP"/>
    <property type="match status" value="1"/>
</dbReference>
<dbReference type="Pfam" id="PF01805">
    <property type="entry name" value="Surp"/>
    <property type="match status" value="1"/>
</dbReference>
<evidence type="ECO:0000259" key="5">
    <source>
        <dbReference type="PROSITE" id="PS50128"/>
    </source>
</evidence>
<proteinExistence type="predicted"/>
<dbReference type="PROSITE" id="PS50103">
    <property type="entry name" value="ZF_C3H1"/>
    <property type="match status" value="1"/>
</dbReference>
<keyword evidence="2" id="KW-0862">Zinc</keyword>
<dbReference type="Gene3D" id="1.10.10.790">
    <property type="entry name" value="Surp module"/>
    <property type="match status" value="1"/>
</dbReference>
<feature type="region of interest" description="Disordered" evidence="3">
    <location>
        <begin position="1012"/>
        <end position="1047"/>
    </location>
</feature>
<dbReference type="PANTHER" id="PTHR36886:SF7">
    <property type="entry name" value="EXPRESSED PROTEIN"/>
    <property type="match status" value="1"/>
</dbReference>
<dbReference type="Proteomes" id="UP001634007">
    <property type="component" value="Unassembled WGS sequence"/>
</dbReference>
<evidence type="ECO:0000259" key="4">
    <source>
        <dbReference type="PROSITE" id="PS50103"/>
    </source>
</evidence>
<evidence type="ECO:0000256" key="1">
    <source>
        <dbReference type="ARBA" id="ARBA00022664"/>
    </source>
</evidence>
<feature type="region of interest" description="Disordered" evidence="3">
    <location>
        <begin position="1091"/>
        <end position="1162"/>
    </location>
</feature>
<feature type="compositionally biased region" description="Polar residues" evidence="3">
    <location>
        <begin position="1124"/>
        <end position="1134"/>
    </location>
</feature>
<evidence type="ECO:0000256" key="3">
    <source>
        <dbReference type="SAM" id="MobiDB-lite"/>
    </source>
</evidence>
<feature type="region of interest" description="Disordered" evidence="3">
    <location>
        <begin position="1"/>
        <end position="217"/>
    </location>
</feature>
<feature type="domain" description="C3H1-type" evidence="4">
    <location>
        <begin position="737"/>
        <end position="764"/>
    </location>
</feature>
<feature type="region of interest" description="Disordered" evidence="3">
    <location>
        <begin position="926"/>
        <end position="959"/>
    </location>
</feature>
<feature type="region of interest" description="Disordered" evidence="3">
    <location>
        <begin position="404"/>
        <end position="513"/>
    </location>
</feature>
<feature type="compositionally biased region" description="Polar residues" evidence="3">
    <location>
        <begin position="603"/>
        <end position="622"/>
    </location>
</feature>
<feature type="compositionally biased region" description="Polar residues" evidence="3">
    <location>
        <begin position="442"/>
        <end position="454"/>
    </location>
</feature>
<keyword evidence="1" id="KW-0507">mRNA processing</keyword>
<feature type="compositionally biased region" description="Pro residues" evidence="3">
    <location>
        <begin position="116"/>
        <end position="127"/>
    </location>
</feature>
<evidence type="ECO:0000313" key="7">
    <source>
        <dbReference type="Proteomes" id="UP001634007"/>
    </source>
</evidence>
<dbReference type="PANTHER" id="PTHR36886">
    <property type="entry name" value="PROTEIN FRIGIDA-ESSENTIAL 1"/>
    <property type="match status" value="1"/>
</dbReference>
<feature type="compositionally biased region" description="Pro residues" evidence="3">
    <location>
        <begin position="178"/>
        <end position="208"/>
    </location>
</feature>
<name>A0ABD3LJX1_EUCGL</name>
<feature type="compositionally biased region" description="Low complexity" evidence="3">
    <location>
        <begin position="933"/>
        <end position="944"/>
    </location>
</feature>
<feature type="compositionally biased region" description="Basic and acidic residues" evidence="3">
    <location>
        <begin position="409"/>
        <end position="424"/>
    </location>
</feature>
<feature type="compositionally biased region" description="Basic and acidic residues" evidence="3">
    <location>
        <begin position="623"/>
        <end position="637"/>
    </location>
</feature>
<dbReference type="InterPro" id="IPR000061">
    <property type="entry name" value="Surp"/>
</dbReference>
<organism evidence="6 7">
    <name type="scientific">Eucalyptus globulus</name>
    <name type="common">Tasmanian blue gum</name>
    <dbReference type="NCBI Taxonomy" id="34317"/>
    <lineage>
        <taxon>Eukaryota</taxon>
        <taxon>Viridiplantae</taxon>
        <taxon>Streptophyta</taxon>
        <taxon>Embryophyta</taxon>
        <taxon>Tracheophyta</taxon>
        <taxon>Spermatophyta</taxon>
        <taxon>Magnoliopsida</taxon>
        <taxon>eudicotyledons</taxon>
        <taxon>Gunneridae</taxon>
        <taxon>Pentapetalae</taxon>
        <taxon>rosids</taxon>
        <taxon>malvids</taxon>
        <taxon>Myrtales</taxon>
        <taxon>Myrtaceae</taxon>
        <taxon>Myrtoideae</taxon>
        <taxon>Eucalypteae</taxon>
        <taxon>Eucalyptus</taxon>
    </lineage>
</organism>
<dbReference type="InterPro" id="IPR000571">
    <property type="entry name" value="Znf_CCCH"/>
</dbReference>
<feature type="compositionally biased region" description="Low complexity" evidence="3">
    <location>
        <begin position="1187"/>
        <end position="1200"/>
    </location>
</feature>
<feature type="compositionally biased region" description="Basic residues" evidence="3">
    <location>
        <begin position="668"/>
        <end position="679"/>
    </location>
</feature>
<keyword evidence="2" id="KW-0863">Zinc-finger</keyword>
<feature type="compositionally biased region" description="Basic and acidic residues" evidence="3">
    <location>
        <begin position="503"/>
        <end position="513"/>
    </location>
</feature>
<feature type="region of interest" description="Disordered" evidence="3">
    <location>
        <begin position="1174"/>
        <end position="1207"/>
    </location>
</feature>
<dbReference type="GO" id="GO:0008270">
    <property type="term" value="F:zinc ion binding"/>
    <property type="evidence" value="ECO:0007669"/>
    <property type="project" value="UniProtKB-KW"/>
</dbReference>
<dbReference type="EMBL" id="JBJKBG010000002">
    <property type="protein sequence ID" value="KAL3748619.1"/>
    <property type="molecule type" value="Genomic_DNA"/>
</dbReference>
<gene>
    <name evidence="6" type="ORF">ACJRO7_009798</name>
</gene>
<dbReference type="EMBL" id="JBJKBG010000002">
    <property type="protein sequence ID" value="KAL3748620.1"/>
    <property type="molecule type" value="Genomic_DNA"/>
</dbReference>
<accession>A0ABD3LJX1</accession>
<feature type="compositionally biased region" description="Polar residues" evidence="3">
    <location>
        <begin position="945"/>
        <end position="959"/>
    </location>
</feature>
<feature type="region of interest" description="Disordered" evidence="3">
    <location>
        <begin position="603"/>
        <end position="730"/>
    </location>
</feature>
<dbReference type="SMART" id="SM00356">
    <property type="entry name" value="ZnF_C3H1"/>
    <property type="match status" value="1"/>
</dbReference>
<comment type="caution">
    <text evidence="6">The sequence shown here is derived from an EMBL/GenBank/DDBJ whole genome shotgun (WGS) entry which is preliminary data.</text>
</comment>
<dbReference type="Gene3D" id="3.30.1370.210">
    <property type="match status" value="1"/>
</dbReference>
<feature type="compositionally biased region" description="Basic residues" evidence="3">
    <location>
        <begin position="687"/>
        <end position="723"/>
    </location>
</feature>
<feature type="zinc finger region" description="C3H1-type" evidence="2">
    <location>
        <begin position="737"/>
        <end position="764"/>
    </location>
</feature>
<sequence length="1497" mass="162938">MYGQGPNGQQHHPPAALPPFTSSQPPAASNSAMHRPPAAVPSQSNQLHVPRGPPYNPPFQGPSSGMTNATNLSHASLPHPPPVPGRMPISGNYLNSQHNPHHPLNVGTQNSHHFPSPSPHHPPPPSGPSKQESLPPHVQGHNTYWYPVNSQPRQPGPPIPNANSGLVALAPAEIHTPPLAPPPPPPPRPQPQPPLPPASSSPVPPSPPQRNDKVGTSEVRAAESLGKGYGSISELDRSTALEIDIRPAPPKPADEKIVKRIETLCQFIAKNGSGFEDMARTRESANPEFKFLFGGEPGSDAAVAHEYYQWAKKKYTFGDKLHEGTLNIRPSEADNSVQSKPFIMTSVAHPDSDSDMEMEDDITQVDMDQEMRRPVEYYRQDSDLVHDAHDGKEPAMPQIVQCASAQDISSDKVPSREASGRSDYGHQGSGIPPNHEWLLPGSPSNRICSDSNMPQPAGAGIAKKSTTVPADVSSPPISSPAVKSGRPRLVQDYASDDSSENSDVPHSKEEHTTVKLPVAPGYMNKSDYTECRSESDLRAANTGKMEQVVGPLSDAGKSFVAPTRASNEETRIMETVATSSEIGLSDKLSDTNSDDLGTIHNAASSEAFTRNNNSRSLSTGSHENGKSEKETGGEKVRSNSTAVQVDEFGRLVRKGASDSDSDDSSYAGRRHKKRERSRSRSQSPVGRRSRRRRSLQRTRDRRNRSRSWSPRGRRSRSRSPVMRHVKEYGNDVMRRNKSRMPECFDFLRGRCYRGASCRYWHQEAEMDRSKRQRRRGQTPEMPLRPNKTDSVEEMENLSGKVPYGGDSEVKHKPWRIHKNVPDGISDAVKHEKRDDSLGHASRAYVFGRDGLAGEDEPKNKKKVDMHLPYRQLVSEDDTSARIPCTKEFEEGVGTHQPVSIDRFIEQPLGGADSLKSCTDDAFKSTRRNLSAVSSQSSPSRGGPQNANYLPQLDNSSQSLPDKKTMIISASESLPDIPHHPLQLPQHISPFMQGAVTGNLQQMSGDHVLQQSPYASQGLPSSMLSGNQQNLVSSPQNSNWSSMPPSQPFPHVQYDSAVKGGAVAPALYTEFQQSHVSHTNFSSQILKPYPTGVPAHSHVGELPPGAYSTEPVPGQSLKPREDYRSSTYATGNIPSPQVAGLASAGPAHPNEPHCYPSGSLPPPEVLKFSSQVHPYMQQQNPPPALQDSGSAFASSGGPSSSTFLPDGLGGKQTSVIDFGGLRSSRHNPYASTFEQPLISKFGSGAFGQDYHSRYNTAFPFSHASVDGIGIGSAGSRQTTSSPKSAALMDRALPRVGGDQYDPLFDSIEPSSSSVKKVDRAHKGESVDDSDVILRTSDSNTPVDVEENNKRKEIGAFAPSMSVDDDGFGETAEVEVGAVENASVSNAIDATDATEVEMEIDQIKSPGKSKKRKDSRSMKLFKVALADFVKEVLRPSWRQGNMSKEAFKTIVKKTVDKVTGAMKSHHIPKSQVKINHYIDSSQRKLTKLVMGYVDKYVNV</sequence>
<dbReference type="PROSITE" id="PS50128">
    <property type="entry name" value="SURP"/>
    <property type="match status" value="1"/>
</dbReference>
<feature type="compositionally biased region" description="Polar residues" evidence="3">
    <location>
        <begin position="20"/>
        <end position="32"/>
    </location>
</feature>
<feature type="region of interest" description="Disordered" evidence="3">
    <location>
        <begin position="1303"/>
        <end position="1324"/>
    </location>
</feature>
<dbReference type="InterPro" id="IPR052650">
    <property type="entry name" value="Zinc_finger_CCCH"/>
</dbReference>
<evidence type="ECO:0000256" key="2">
    <source>
        <dbReference type="PROSITE-ProRule" id="PRU00723"/>
    </source>
</evidence>
<feature type="domain" description="SURP motif" evidence="5">
    <location>
        <begin position="260"/>
        <end position="308"/>
    </location>
</feature>
<feature type="compositionally biased region" description="Pro residues" evidence="3">
    <location>
        <begin position="51"/>
        <end position="60"/>
    </location>
</feature>
<dbReference type="GO" id="GO:0006397">
    <property type="term" value="P:mRNA processing"/>
    <property type="evidence" value="ECO:0007669"/>
    <property type="project" value="UniProtKB-KW"/>
</dbReference>
<protein>
    <submittedName>
        <fullName evidence="6">Uncharacterized protein</fullName>
    </submittedName>
</protein>
<dbReference type="InterPro" id="IPR035967">
    <property type="entry name" value="SWAP/Surp_sf"/>
</dbReference>
<feature type="compositionally biased region" description="Polar residues" evidence="3">
    <location>
        <begin position="1012"/>
        <end position="1043"/>
    </location>
</feature>